<feature type="compositionally biased region" description="Polar residues" evidence="1">
    <location>
        <begin position="173"/>
        <end position="184"/>
    </location>
</feature>
<feature type="compositionally biased region" description="Gly residues" evidence="1">
    <location>
        <begin position="131"/>
        <end position="157"/>
    </location>
</feature>
<feature type="compositionally biased region" description="Basic and acidic residues" evidence="1">
    <location>
        <begin position="204"/>
        <end position="217"/>
    </location>
</feature>
<evidence type="ECO:0000256" key="1">
    <source>
        <dbReference type="SAM" id="MobiDB-lite"/>
    </source>
</evidence>
<reference evidence="2" key="1">
    <citation type="journal article" date="2020" name="Stud. Mycol.">
        <title>101 Dothideomycetes genomes: a test case for predicting lifestyles and emergence of pathogens.</title>
        <authorList>
            <person name="Haridas S."/>
            <person name="Albert R."/>
            <person name="Binder M."/>
            <person name="Bloem J."/>
            <person name="Labutti K."/>
            <person name="Salamov A."/>
            <person name="Andreopoulos B."/>
            <person name="Baker S."/>
            <person name="Barry K."/>
            <person name="Bills G."/>
            <person name="Bluhm B."/>
            <person name="Cannon C."/>
            <person name="Castanera R."/>
            <person name="Culley D."/>
            <person name="Daum C."/>
            <person name="Ezra D."/>
            <person name="Gonzalez J."/>
            <person name="Henrissat B."/>
            <person name="Kuo A."/>
            <person name="Liang C."/>
            <person name="Lipzen A."/>
            <person name="Lutzoni F."/>
            <person name="Magnuson J."/>
            <person name="Mondo S."/>
            <person name="Nolan M."/>
            <person name="Ohm R."/>
            <person name="Pangilinan J."/>
            <person name="Park H.-J."/>
            <person name="Ramirez L."/>
            <person name="Alfaro M."/>
            <person name="Sun H."/>
            <person name="Tritt A."/>
            <person name="Yoshinaga Y."/>
            <person name="Zwiers L.-H."/>
            <person name="Turgeon B."/>
            <person name="Goodwin S."/>
            <person name="Spatafora J."/>
            <person name="Crous P."/>
            <person name="Grigoriev I."/>
        </authorList>
    </citation>
    <scope>NUCLEOTIDE SEQUENCE</scope>
    <source>
        <strain evidence="2">CBS 113389</strain>
    </source>
</reference>
<organism evidence="2 3">
    <name type="scientific">Neohortaea acidophila</name>
    <dbReference type="NCBI Taxonomy" id="245834"/>
    <lineage>
        <taxon>Eukaryota</taxon>
        <taxon>Fungi</taxon>
        <taxon>Dikarya</taxon>
        <taxon>Ascomycota</taxon>
        <taxon>Pezizomycotina</taxon>
        <taxon>Dothideomycetes</taxon>
        <taxon>Dothideomycetidae</taxon>
        <taxon>Mycosphaerellales</taxon>
        <taxon>Teratosphaeriaceae</taxon>
        <taxon>Neohortaea</taxon>
    </lineage>
</organism>
<dbReference type="EMBL" id="MU001631">
    <property type="protein sequence ID" value="KAF2487429.1"/>
    <property type="molecule type" value="Genomic_DNA"/>
</dbReference>
<dbReference type="Proteomes" id="UP000799767">
    <property type="component" value="Unassembled WGS sequence"/>
</dbReference>
<protein>
    <submittedName>
        <fullName evidence="2">Uncharacterized protein</fullName>
    </submittedName>
</protein>
<dbReference type="AlphaFoldDB" id="A0A6A6Q5W3"/>
<dbReference type="GeneID" id="54473277"/>
<proteinExistence type="predicted"/>
<sequence length="236" mass="23308">MRKIRNCLRLWLSTKRCCYCYRARQLTRATDSRVRSMPARAESMRCWRIDLEGGDEAGDGEDTANDGLEHLTLAGGGDGSRGGGGGPGRGGGVPRSSGDGSGSGPRGAGPRRAGLRGPGGGLGAPASGLGAPAGGSGGGGGPGGLGGRPGGGGGGLGAPAASLSAPGALTGVKRQQLNRVSPSTRPRDDLRPGSAGRAPLGDGKASKGGDGDDRLHFDGGGFGCFEKRMFGVLDVE</sequence>
<name>A0A6A6Q5W3_9PEZI</name>
<feature type="region of interest" description="Disordered" evidence="1">
    <location>
        <begin position="54"/>
        <end position="218"/>
    </location>
</feature>
<feature type="compositionally biased region" description="Low complexity" evidence="1">
    <location>
        <begin position="158"/>
        <end position="169"/>
    </location>
</feature>
<evidence type="ECO:0000313" key="3">
    <source>
        <dbReference type="Proteomes" id="UP000799767"/>
    </source>
</evidence>
<feature type="compositionally biased region" description="Acidic residues" evidence="1">
    <location>
        <begin position="54"/>
        <end position="64"/>
    </location>
</feature>
<evidence type="ECO:0000313" key="2">
    <source>
        <dbReference type="EMBL" id="KAF2487429.1"/>
    </source>
</evidence>
<keyword evidence="3" id="KW-1185">Reference proteome</keyword>
<accession>A0A6A6Q5W3</accession>
<feature type="compositionally biased region" description="Gly residues" evidence="1">
    <location>
        <begin position="74"/>
        <end position="107"/>
    </location>
</feature>
<dbReference type="RefSeq" id="XP_033593998.1">
    <property type="nucleotide sequence ID" value="XM_033732275.1"/>
</dbReference>
<gene>
    <name evidence="2" type="ORF">BDY17DRAFT_288952</name>
</gene>